<feature type="domain" description="Glycosyltransferase 2-like" evidence="2">
    <location>
        <begin position="8"/>
        <end position="167"/>
    </location>
</feature>
<dbReference type="InterPro" id="IPR001173">
    <property type="entry name" value="Glyco_trans_2-like"/>
</dbReference>
<dbReference type="CDD" id="cd00761">
    <property type="entry name" value="Glyco_tranf_GTA_type"/>
    <property type="match status" value="1"/>
</dbReference>
<evidence type="ECO:0000313" key="4">
    <source>
        <dbReference type="Proteomes" id="UP001612415"/>
    </source>
</evidence>
<name>A0ABW7Y748_STRCE</name>
<proteinExistence type="predicted"/>
<feature type="transmembrane region" description="Helical" evidence="1">
    <location>
        <begin position="266"/>
        <end position="287"/>
    </location>
</feature>
<reference evidence="3 4" key="1">
    <citation type="submission" date="2024-10" db="EMBL/GenBank/DDBJ databases">
        <title>The Natural Products Discovery Center: Release of the First 8490 Sequenced Strains for Exploring Actinobacteria Biosynthetic Diversity.</title>
        <authorList>
            <person name="Kalkreuter E."/>
            <person name="Kautsar S.A."/>
            <person name="Yang D."/>
            <person name="Bader C.D."/>
            <person name="Teijaro C.N."/>
            <person name="Fluegel L."/>
            <person name="Davis C.M."/>
            <person name="Simpson J.R."/>
            <person name="Lauterbach L."/>
            <person name="Steele A.D."/>
            <person name="Gui C."/>
            <person name="Meng S."/>
            <person name="Li G."/>
            <person name="Viehrig K."/>
            <person name="Ye F."/>
            <person name="Su P."/>
            <person name="Kiefer A.F."/>
            <person name="Nichols A."/>
            <person name="Cepeda A.J."/>
            <person name="Yan W."/>
            <person name="Fan B."/>
            <person name="Jiang Y."/>
            <person name="Adhikari A."/>
            <person name="Zheng C.-J."/>
            <person name="Schuster L."/>
            <person name="Cowan T.M."/>
            <person name="Smanski M.J."/>
            <person name="Chevrette M.G."/>
            <person name="De Carvalho L.P.S."/>
            <person name="Shen B."/>
        </authorList>
    </citation>
    <scope>NUCLEOTIDE SEQUENCE [LARGE SCALE GENOMIC DNA]</scope>
    <source>
        <strain evidence="3 4">NPDC051599</strain>
    </source>
</reference>
<comment type="caution">
    <text evidence="3">The sequence shown here is derived from an EMBL/GenBank/DDBJ whole genome shotgun (WGS) entry which is preliminary data.</text>
</comment>
<dbReference type="PANTHER" id="PTHR43685:SF2">
    <property type="entry name" value="GLYCOSYLTRANSFERASE 2-LIKE DOMAIN-CONTAINING PROTEIN"/>
    <property type="match status" value="1"/>
</dbReference>
<gene>
    <name evidence="3" type="ORF">ACIA8P_26640</name>
</gene>
<dbReference type="SUPFAM" id="SSF53448">
    <property type="entry name" value="Nucleotide-diphospho-sugar transferases"/>
    <property type="match status" value="1"/>
</dbReference>
<sequence length="360" mass="39345">MSGAPLVSVIIPNYNYARTLGLSIRSALEQDYPNKEIIVVDDCSTDDSLATARAIPGVTVLSTPANGGSAVARNLGVAHASGEILMFLDSDVALAQGAITEAVDQLRADPSLGAVCGMYEPEPLIRDSLVEEARCLQAYYWRYDSEGSVSFLISAICAMRAEVFHEIGGFNPRLRQTEEVDFGERLSKHYEIRLTNRMRGAHDDDHELLALIRKMFVRGRLRVPLYAQRKRHAEGFETMARSWAALLGLLAVLLLFAPLLLGPLGWLLPAAAFTAVVACDLGMYAFVARRKGLLFLPAFFGVLLVFNVTVATAVLFGAVHWLFSPRFRRLYEREQYVGGAPGVPAPRSETPGEAGGMVMP</sequence>
<dbReference type="EMBL" id="JBITDC010000010">
    <property type="protein sequence ID" value="MFI5678201.1"/>
    <property type="molecule type" value="Genomic_DNA"/>
</dbReference>
<feature type="transmembrane region" description="Helical" evidence="1">
    <location>
        <begin position="294"/>
        <end position="323"/>
    </location>
</feature>
<evidence type="ECO:0000256" key="1">
    <source>
        <dbReference type="SAM" id="Phobius"/>
    </source>
</evidence>
<feature type="transmembrane region" description="Helical" evidence="1">
    <location>
        <begin position="239"/>
        <end position="260"/>
    </location>
</feature>
<dbReference type="RefSeq" id="WP_398658760.1">
    <property type="nucleotide sequence ID" value="NZ_JBITDC010000010.1"/>
</dbReference>
<dbReference type="InterPro" id="IPR029044">
    <property type="entry name" value="Nucleotide-diphossugar_trans"/>
</dbReference>
<evidence type="ECO:0000259" key="2">
    <source>
        <dbReference type="Pfam" id="PF00535"/>
    </source>
</evidence>
<dbReference type="PANTHER" id="PTHR43685">
    <property type="entry name" value="GLYCOSYLTRANSFERASE"/>
    <property type="match status" value="1"/>
</dbReference>
<dbReference type="Gene3D" id="3.90.550.10">
    <property type="entry name" value="Spore Coat Polysaccharide Biosynthesis Protein SpsA, Chain A"/>
    <property type="match status" value="1"/>
</dbReference>
<dbReference type="Pfam" id="PF00535">
    <property type="entry name" value="Glycos_transf_2"/>
    <property type="match status" value="1"/>
</dbReference>
<keyword evidence="4" id="KW-1185">Reference proteome</keyword>
<protein>
    <submittedName>
        <fullName evidence="3">Glycosyltransferase family 2 protein</fullName>
    </submittedName>
</protein>
<dbReference type="InterPro" id="IPR050834">
    <property type="entry name" value="Glycosyltransf_2"/>
</dbReference>
<accession>A0ABW7Y748</accession>
<organism evidence="3 4">
    <name type="scientific">Streptomyces cellulosae</name>
    <dbReference type="NCBI Taxonomy" id="1968"/>
    <lineage>
        <taxon>Bacteria</taxon>
        <taxon>Bacillati</taxon>
        <taxon>Actinomycetota</taxon>
        <taxon>Actinomycetes</taxon>
        <taxon>Kitasatosporales</taxon>
        <taxon>Streptomycetaceae</taxon>
        <taxon>Streptomyces</taxon>
    </lineage>
</organism>
<keyword evidence="1" id="KW-0472">Membrane</keyword>
<evidence type="ECO:0000313" key="3">
    <source>
        <dbReference type="EMBL" id="MFI5678201.1"/>
    </source>
</evidence>
<keyword evidence="1" id="KW-0812">Transmembrane</keyword>
<dbReference type="Proteomes" id="UP001612415">
    <property type="component" value="Unassembled WGS sequence"/>
</dbReference>
<keyword evidence="1" id="KW-1133">Transmembrane helix</keyword>